<dbReference type="OrthoDB" id="5337308at2759"/>
<gene>
    <name evidence="2" type="ORF">BO80DRAFT_482409</name>
</gene>
<dbReference type="VEuPathDB" id="FungiDB:BO80DRAFT_482409"/>
<feature type="chain" id="PRO_5017455170" description="Concanavalin A-like lectin/glucanase" evidence="1">
    <location>
        <begin position="39"/>
        <end position="312"/>
    </location>
</feature>
<accession>A0A395GPC9</accession>
<dbReference type="RefSeq" id="XP_025571683.1">
    <property type="nucleotide sequence ID" value="XM_025723406.1"/>
</dbReference>
<proteinExistence type="predicted"/>
<keyword evidence="1" id="KW-0732">Signal</keyword>
<evidence type="ECO:0000313" key="2">
    <source>
        <dbReference type="EMBL" id="RAK97355.1"/>
    </source>
</evidence>
<dbReference type="STRING" id="1448316.A0A395GPC9"/>
<reference evidence="2 3" key="1">
    <citation type="submission" date="2018-02" db="EMBL/GenBank/DDBJ databases">
        <title>The genomes of Aspergillus section Nigri reveals drivers in fungal speciation.</title>
        <authorList>
            <consortium name="DOE Joint Genome Institute"/>
            <person name="Vesth T.C."/>
            <person name="Nybo J."/>
            <person name="Theobald S."/>
            <person name="Brandl J."/>
            <person name="Frisvad J.C."/>
            <person name="Nielsen K.F."/>
            <person name="Lyhne E.K."/>
            <person name="Kogle M.E."/>
            <person name="Kuo A."/>
            <person name="Riley R."/>
            <person name="Clum A."/>
            <person name="Nolan M."/>
            <person name="Lipzen A."/>
            <person name="Salamov A."/>
            <person name="Henrissat B."/>
            <person name="Wiebenga A."/>
            <person name="De vries R.P."/>
            <person name="Grigoriev I.V."/>
            <person name="Mortensen U.H."/>
            <person name="Andersen M.R."/>
            <person name="Baker S.E."/>
        </authorList>
    </citation>
    <scope>NUCLEOTIDE SEQUENCE [LARGE SCALE GENOMIC DNA]</scope>
    <source>
        <strain evidence="2 3">CBS 121593</strain>
    </source>
</reference>
<sequence>MRISLRNPPRRESSPSLRWLGGLFLLLFLELFTTLCSAADADDTYNTAVAKGNALYCLMSNTEEGAQAYMETYKPGVAVSSPWTEYSSLETWGWQLWPAYTEGSYEDVLDNYMSVQLDMDNDGGQAVEHRQNKDVTVDGTFYPLSGARYADVYYPDDGLIVADEIYGPRNNKEIGAKGQPYVKLSQWSDVAWLNWAKLADDVTTLRAVIQFSVSNGVSEAVIEKVANGQKIGGYKAPLKREAGTEDFNALLGTPNGFGVAWLLINHKSQLGIKTIKSVSVFRSKDPLPDGDPVVNMAFEIVDWTDSSTEASS</sequence>
<organism evidence="2 3">
    <name type="scientific">Aspergillus ibericus CBS 121593</name>
    <dbReference type="NCBI Taxonomy" id="1448316"/>
    <lineage>
        <taxon>Eukaryota</taxon>
        <taxon>Fungi</taxon>
        <taxon>Dikarya</taxon>
        <taxon>Ascomycota</taxon>
        <taxon>Pezizomycotina</taxon>
        <taxon>Eurotiomycetes</taxon>
        <taxon>Eurotiomycetidae</taxon>
        <taxon>Eurotiales</taxon>
        <taxon>Aspergillaceae</taxon>
        <taxon>Aspergillus</taxon>
        <taxon>Aspergillus subgen. Circumdati</taxon>
    </lineage>
</organism>
<evidence type="ECO:0000256" key="1">
    <source>
        <dbReference type="SAM" id="SignalP"/>
    </source>
</evidence>
<dbReference type="Proteomes" id="UP000249402">
    <property type="component" value="Unassembled WGS sequence"/>
</dbReference>
<dbReference type="EMBL" id="KZ824464">
    <property type="protein sequence ID" value="RAK97355.1"/>
    <property type="molecule type" value="Genomic_DNA"/>
</dbReference>
<name>A0A395GPC9_9EURO</name>
<evidence type="ECO:0000313" key="3">
    <source>
        <dbReference type="Proteomes" id="UP000249402"/>
    </source>
</evidence>
<protein>
    <recommendedName>
        <fullName evidence="4">Concanavalin A-like lectin/glucanase</fullName>
    </recommendedName>
</protein>
<keyword evidence="3" id="KW-1185">Reference proteome</keyword>
<dbReference type="AlphaFoldDB" id="A0A395GPC9"/>
<dbReference type="GeneID" id="37228271"/>
<evidence type="ECO:0008006" key="4">
    <source>
        <dbReference type="Google" id="ProtNLM"/>
    </source>
</evidence>
<feature type="signal peptide" evidence="1">
    <location>
        <begin position="1"/>
        <end position="38"/>
    </location>
</feature>